<evidence type="ECO:0000256" key="1">
    <source>
        <dbReference type="SAM" id="Coils"/>
    </source>
</evidence>
<dbReference type="Proteomes" id="UP000195305">
    <property type="component" value="Unassembled WGS sequence"/>
</dbReference>
<reference evidence="2 3" key="1">
    <citation type="journal article" date="2018" name="BMC Genomics">
        <title>Whole genome sequencing and function prediction of 133 gut anaerobes isolated from chicken caecum in pure cultures.</title>
        <authorList>
            <person name="Medvecky M."/>
            <person name="Cejkova D."/>
            <person name="Polansky O."/>
            <person name="Karasova D."/>
            <person name="Kubasova T."/>
            <person name="Cizek A."/>
            <person name="Rychlik I."/>
        </authorList>
    </citation>
    <scope>NUCLEOTIDE SEQUENCE [LARGE SCALE GENOMIC DNA]</scope>
    <source>
        <strain evidence="2 3">An13</strain>
    </source>
</reference>
<protein>
    <submittedName>
        <fullName evidence="2">Uncharacterized protein</fullName>
    </submittedName>
</protein>
<feature type="coiled-coil region" evidence="1">
    <location>
        <begin position="6"/>
        <end position="40"/>
    </location>
</feature>
<proteinExistence type="predicted"/>
<gene>
    <name evidence="2" type="ORF">B5E75_09930</name>
</gene>
<evidence type="ECO:0000313" key="3">
    <source>
        <dbReference type="Proteomes" id="UP000195305"/>
    </source>
</evidence>
<evidence type="ECO:0000313" key="2">
    <source>
        <dbReference type="EMBL" id="OUQ33512.1"/>
    </source>
</evidence>
<keyword evidence="1" id="KW-0175">Coiled coil</keyword>
<organism evidence="2 3">
    <name type="scientific">Massilimicrobiota timonensis</name>
    <dbReference type="NCBI Taxonomy" id="1776392"/>
    <lineage>
        <taxon>Bacteria</taxon>
        <taxon>Bacillati</taxon>
        <taxon>Bacillota</taxon>
        <taxon>Erysipelotrichia</taxon>
        <taxon>Erysipelotrichales</taxon>
        <taxon>Erysipelotrichaceae</taxon>
        <taxon>Massilimicrobiota</taxon>
    </lineage>
</organism>
<sequence length="93" mass="11378">MSELYIQNVIRSLKQLEIAKEKIDKEIKEHESEIKKYMQMYNLEELHGMNGEKAIYKEILGRRFDTKSFKQNFAELYYSYMKDTKSLRFKFSY</sequence>
<name>A0A1Y4SX46_9FIRM</name>
<dbReference type="EMBL" id="NFLJ01000029">
    <property type="protein sequence ID" value="OUQ33512.1"/>
    <property type="molecule type" value="Genomic_DNA"/>
</dbReference>
<dbReference type="RefSeq" id="WP_087358815.1">
    <property type="nucleotide sequence ID" value="NZ_NFLJ01000029.1"/>
</dbReference>
<dbReference type="AlphaFoldDB" id="A0A1Y4SX46"/>
<accession>A0A1Y4SX46</accession>
<comment type="caution">
    <text evidence="2">The sequence shown here is derived from an EMBL/GenBank/DDBJ whole genome shotgun (WGS) entry which is preliminary data.</text>
</comment>
<keyword evidence="3" id="KW-1185">Reference proteome</keyword>